<accession>A0ABV9VHB1</accession>
<dbReference type="PANTHER" id="PTHR22925">
    <property type="entry name" value="GLYCOSYL HYDROLASE 43 FAMILY MEMBER"/>
    <property type="match status" value="1"/>
</dbReference>
<evidence type="ECO:0000256" key="3">
    <source>
        <dbReference type="ARBA" id="ARBA00023295"/>
    </source>
</evidence>
<dbReference type="Gene3D" id="2.60.120.260">
    <property type="entry name" value="Galactose-binding domain-like"/>
    <property type="match status" value="1"/>
</dbReference>
<proteinExistence type="inferred from homology"/>
<name>A0ABV9VHB1_STRAZ</name>
<dbReference type="Proteomes" id="UP001595908">
    <property type="component" value="Unassembled WGS sequence"/>
</dbReference>
<dbReference type="InterPro" id="IPR023296">
    <property type="entry name" value="Glyco_hydro_beta-prop_sf"/>
</dbReference>
<keyword evidence="3 4" id="KW-0326">Glycosidase</keyword>
<comment type="caution">
    <text evidence="5">The sequence shown here is derived from an EMBL/GenBank/DDBJ whole genome shotgun (WGS) entry which is preliminary data.</text>
</comment>
<dbReference type="RefSeq" id="WP_051709750.1">
    <property type="nucleotide sequence ID" value="NZ_JBHSJE010000014.1"/>
</dbReference>
<dbReference type="InterPro" id="IPR006311">
    <property type="entry name" value="TAT_signal"/>
</dbReference>
<dbReference type="PANTHER" id="PTHR22925:SF3">
    <property type="entry name" value="GLYCOSYL HYDROLASE FAMILY PROTEIN 43"/>
    <property type="match status" value="1"/>
</dbReference>
<keyword evidence="6" id="KW-1185">Reference proteome</keyword>
<dbReference type="GeneID" id="31235621"/>
<sequence length="557" mass="60667">MSPSRDAGIGRRAVLAGTAAGAVSALTGLTPTSAQARSRTRSAFGTIRNDTFWHDTDGNPIYSQGGGVFRFGDRYYWYGVRYAGGELYYANPTRRYDTYATFVAITAYSSSDLVNWTFEGNIATTATPLHIPPSKDVAGDSLSRVKTLSDTSWLGRLGVMYNPNTRKYVLVTQMKSAFDENPTGRALLFLQSDTPTGDFTYADIQTHIENVGHQGTGDQTVFTDDDGSSYLVFSNPSGRQNSYISKISDADALSIEPAKKVGYIPAGREGNAMFKLNGIYYIATSDLHGWNSSHTYIIQSRTQDILGEYSSEYILPGTEKDYSHVTQTGFFLTVKGTKQDTVIYAGDRWANFAWNGLGYNQWVPLSMRAGRLAFHSLSEWQLNARTGQWREGRGNNYILNPDFAADRVPVTALTGWTTTIDTGFSTNPFLSNTSPGANGSRFAAALGNPGAFSGSVSQDIDVPPGTYRLTATARATQKLQYARIMVRGGRGESYVLDLTQTTYGWQEHALGNLCLTSGRVSISIEARSQAHDQKVSVDSLSLVRAGTGTSQPTSTAE</sequence>
<dbReference type="Pfam" id="PF04616">
    <property type="entry name" value="Glyco_hydro_43"/>
    <property type="match status" value="1"/>
</dbReference>
<evidence type="ECO:0000256" key="1">
    <source>
        <dbReference type="ARBA" id="ARBA00009865"/>
    </source>
</evidence>
<dbReference type="EMBL" id="JBHSJE010000014">
    <property type="protein sequence ID" value="MFC4983202.1"/>
    <property type="molecule type" value="Genomic_DNA"/>
</dbReference>
<protein>
    <submittedName>
        <fullName evidence="5">Family 43 glycosylhydrolase</fullName>
    </submittedName>
</protein>
<evidence type="ECO:0000313" key="6">
    <source>
        <dbReference type="Proteomes" id="UP001595908"/>
    </source>
</evidence>
<evidence type="ECO:0000256" key="2">
    <source>
        <dbReference type="ARBA" id="ARBA00022801"/>
    </source>
</evidence>
<organism evidence="5 6">
    <name type="scientific">Streptomyces atroolivaceus</name>
    <dbReference type="NCBI Taxonomy" id="66869"/>
    <lineage>
        <taxon>Bacteria</taxon>
        <taxon>Bacillati</taxon>
        <taxon>Actinomycetota</taxon>
        <taxon>Actinomycetes</taxon>
        <taxon>Kitasatosporales</taxon>
        <taxon>Streptomycetaceae</taxon>
        <taxon>Streptomyces</taxon>
    </lineage>
</organism>
<keyword evidence="2 4" id="KW-0378">Hydrolase</keyword>
<dbReference type="CDD" id="cd18823">
    <property type="entry name" value="GH43_RcAra43A-like"/>
    <property type="match status" value="1"/>
</dbReference>
<evidence type="ECO:0000313" key="5">
    <source>
        <dbReference type="EMBL" id="MFC4983202.1"/>
    </source>
</evidence>
<gene>
    <name evidence="5" type="ORF">ACFPL4_33540</name>
</gene>
<comment type="similarity">
    <text evidence="1 4">Belongs to the glycosyl hydrolase 43 family.</text>
</comment>
<reference evidence="6" key="1">
    <citation type="journal article" date="2019" name="Int. J. Syst. Evol. Microbiol.">
        <title>The Global Catalogue of Microorganisms (GCM) 10K type strain sequencing project: providing services to taxonomists for standard genome sequencing and annotation.</title>
        <authorList>
            <consortium name="The Broad Institute Genomics Platform"/>
            <consortium name="The Broad Institute Genome Sequencing Center for Infectious Disease"/>
            <person name="Wu L."/>
            <person name="Ma J."/>
        </authorList>
    </citation>
    <scope>NUCLEOTIDE SEQUENCE [LARGE SCALE GENOMIC DNA]</scope>
    <source>
        <strain evidence="6">ICMP 257</strain>
    </source>
</reference>
<dbReference type="Gene3D" id="2.115.10.20">
    <property type="entry name" value="Glycosyl hydrolase domain, family 43"/>
    <property type="match status" value="1"/>
</dbReference>
<dbReference type="InterPro" id="IPR006710">
    <property type="entry name" value="Glyco_hydro_43"/>
</dbReference>
<dbReference type="SUPFAM" id="SSF75005">
    <property type="entry name" value="Arabinanase/levansucrase/invertase"/>
    <property type="match status" value="1"/>
</dbReference>
<dbReference type="PROSITE" id="PS51318">
    <property type="entry name" value="TAT"/>
    <property type="match status" value="1"/>
</dbReference>
<evidence type="ECO:0000256" key="4">
    <source>
        <dbReference type="RuleBase" id="RU361187"/>
    </source>
</evidence>